<comment type="caution">
    <text evidence="1">The sequence shown here is derived from an EMBL/GenBank/DDBJ whole genome shotgun (WGS) entry which is preliminary data.</text>
</comment>
<reference evidence="1 2" key="1">
    <citation type="submission" date="2018-03" db="EMBL/GenBank/DDBJ databases">
        <title>Aquarubrobacter algicola gen. nov., sp. nov., a novel actinobacterium isolated from shallow eutrophic lake during the end of cyanobacterial harmful algal blooms.</title>
        <authorList>
            <person name="Chun S.J."/>
        </authorList>
    </citation>
    <scope>NUCLEOTIDE SEQUENCE [LARGE SCALE GENOMIC DNA]</scope>
    <source>
        <strain evidence="1 2">Seoho-28</strain>
    </source>
</reference>
<dbReference type="Proteomes" id="UP000240739">
    <property type="component" value="Unassembled WGS sequence"/>
</dbReference>
<organism evidence="1 2">
    <name type="scientific">Paraconexibacter algicola</name>
    <dbReference type="NCBI Taxonomy" id="2133960"/>
    <lineage>
        <taxon>Bacteria</taxon>
        <taxon>Bacillati</taxon>
        <taxon>Actinomycetota</taxon>
        <taxon>Thermoleophilia</taxon>
        <taxon>Solirubrobacterales</taxon>
        <taxon>Paraconexibacteraceae</taxon>
        <taxon>Paraconexibacter</taxon>
    </lineage>
</organism>
<name>A0A2T4UEJ2_9ACTN</name>
<proteinExistence type="predicted"/>
<evidence type="ECO:0000313" key="2">
    <source>
        <dbReference type="Proteomes" id="UP000240739"/>
    </source>
</evidence>
<dbReference type="RefSeq" id="WP_107569851.1">
    <property type="nucleotide sequence ID" value="NZ_PYYB01000002.1"/>
</dbReference>
<evidence type="ECO:0000313" key="1">
    <source>
        <dbReference type="EMBL" id="PTL56132.1"/>
    </source>
</evidence>
<accession>A0A2T4UEJ2</accession>
<protein>
    <submittedName>
        <fullName evidence="1">Uncharacterized protein</fullName>
    </submittedName>
</protein>
<dbReference type="EMBL" id="PYYB01000002">
    <property type="protein sequence ID" value="PTL56132.1"/>
    <property type="molecule type" value="Genomic_DNA"/>
</dbReference>
<keyword evidence="2" id="KW-1185">Reference proteome</keyword>
<gene>
    <name evidence="1" type="ORF">C7Y72_14150</name>
</gene>
<sequence length="118" mass="13598">MRRATIFDPDAYLCPSCDGWGRRRYYDDPDDESAVTSCRACYRAGSLTEARLRAWDAREVRARLTDPWLRQETLVDELCCWAVCMAQPGQPCKPHCPNGWRPKPLVIVDPADYPRPPR</sequence>
<dbReference type="AlphaFoldDB" id="A0A2T4UEJ2"/>